<dbReference type="Proteomes" id="UP000583800">
    <property type="component" value="Unassembled WGS sequence"/>
</dbReference>
<sequence>MTYDRTAIITGLHDLADFLDAHPDIPITGCVPVYHFADHGTDADQRAEIEQIANLLGSPVQAQTPYGHYVTTISFGPIQYRAVAITAAARARHDADDSYRGCIQPNPTPAT</sequence>
<dbReference type="RefSeq" id="WP_185083442.1">
    <property type="nucleotide sequence ID" value="NZ_JACHJB010000001.1"/>
</dbReference>
<evidence type="ECO:0000313" key="2">
    <source>
        <dbReference type="Proteomes" id="UP000583800"/>
    </source>
</evidence>
<organism evidence="1 2">
    <name type="scientific">Nonomuraea muscovyensis</name>
    <dbReference type="NCBI Taxonomy" id="1124761"/>
    <lineage>
        <taxon>Bacteria</taxon>
        <taxon>Bacillati</taxon>
        <taxon>Actinomycetota</taxon>
        <taxon>Actinomycetes</taxon>
        <taxon>Streptosporangiales</taxon>
        <taxon>Streptosporangiaceae</taxon>
        <taxon>Nonomuraea</taxon>
    </lineage>
</organism>
<reference evidence="1 2" key="1">
    <citation type="submission" date="2020-08" db="EMBL/GenBank/DDBJ databases">
        <title>Sequencing the genomes of 1000 actinobacteria strains.</title>
        <authorList>
            <person name="Klenk H.-P."/>
        </authorList>
    </citation>
    <scope>NUCLEOTIDE SEQUENCE [LARGE SCALE GENOMIC DNA]</scope>
    <source>
        <strain evidence="1 2">DSM 45913</strain>
    </source>
</reference>
<comment type="caution">
    <text evidence="1">The sequence shown here is derived from an EMBL/GenBank/DDBJ whole genome shotgun (WGS) entry which is preliminary data.</text>
</comment>
<dbReference type="EMBL" id="JACHJB010000001">
    <property type="protein sequence ID" value="MBB6345503.1"/>
    <property type="molecule type" value="Genomic_DNA"/>
</dbReference>
<proteinExistence type="predicted"/>
<name>A0A7X0BZL5_9ACTN</name>
<protein>
    <submittedName>
        <fullName evidence="1">Uncharacterized protein</fullName>
    </submittedName>
</protein>
<evidence type="ECO:0000313" key="1">
    <source>
        <dbReference type="EMBL" id="MBB6345503.1"/>
    </source>
</evidence>
<accession>A0A7X0BZL5</accession>
<gene>
    <name evidence="1" type="ORF">FHU36_002012</name>
</gene>
<dbReference type="AlphaFoldDB" id="A0A7X0BZL5"/>
<keyword evidence="2" id="KW-1185">Reference proteome</keyword>